<organism evidence="3 4">
    <name type="scientific">Methyloceanibacter stevinii</name>
    <dbReference type="NCBI Taxonomy" id="1774970"/>
    <lineage>
        <taxon>Bacteria</taxon>
        <taxon>Pseudomonadati</taxon>
        <taxon>Pseudomonadota</taxon>
        <taxon>Alphaproteobacteria</taxon>
        <taxon>Hyphomicrobiales</taxon>
        <taxon>Hyphomicrobiaceae</taxon>
        <taxon>Methyloceanibacter</taxon>
    </lineage>
</organism>
<evidence type="ECO:0000313" key="3">
    <source>
        <dbReference type="EMBL" id="ODR94646.1"/>
    </source>
</evidence>
<protein>
    <submittedName>
        <fullName evidence="3">Uncharacterized protein</fullName>
    </submittedName>
</protein>
<name>A0A1E3VNY2_9HYPH</name>
<feature type="region of interest" description="Disordered" evidence="1">
    <location>
        <begin position="82"/>
        <end position="125"/>
    </location>
</feature>
<dbReference type="AlphaFoldDB" id="A0A1E3VNY2"/>
<keyword evidence="2" id="KW-1133">Transmembrane helix</keyword>
<evidence type="ECO:0000313" key="4">
    <source>
        <dbReference type="Proteomes" id="UP000094172"/>
    </source>
</evidence>
<dbReference type="Proteomes" id="UP000094172">
    <property type="component" value="Unassembled WGS sequence"/>
</dbReference>
<evidence type="ECO:0000256" key="1">
    <source>
        <dbReference type="SAM" id="MobiDB-lite"/>
    </source>
</evidence>
<accession>A0A1E3VNY2</accession>
<comment type="caution">
    <text evidence="3">The sequence shown here is derived from an EMBL/GenBank/DDBJ whole genome shotgun (WGS) entry which is preliminary data.</text>
</comment>
<keyword evidence="2" id="KW-0472">Membrane</keyword>
<keyword evidence="4" id="KW-1185">Reference proteome</keyword>
<proteinExistence type="predicted"/>
<reference evidence="3 4" key="1">
    <citation type="journal article" date="2016" name="Environ. Microbiol.">
        <title>New Methyloceanibacter diversity from North Sea sediments includes methanotroph containing solely the soluble methane monooxygenase.</title>
        <authorList>
            <person name="Vekeman B."/>
            <person name="Kerckhof F.M."/>
            <person name="Cremers G."/>
            <person name="de Vos P."/>
            <person name="Vandamme P."/>
            <person name="Boon N."/>
            <person name="Op den Camp H.J."/>
            <person name="Heylen K."/>
        </authorList>
    </citation>
    <scope>NUCLEOTIDE SEQUENCE [LARGE SCALE GENOMIC DNA]</scope>
    <source>
        <strain evidence="3 4">R-67176</strain>
    </source>
</reference>
<evidence type="ECO:0000256" key="2">
    <source>
        <dbReference type="SAM" id="Phobius"/>
    </source>
</evidence>
<feature type="transmembrane region" description="Helical" evidence="2">
    <location>
        <begin position="138"/>
        <end position="164"/>
    </location>
</feature>
<sequence length="165" mass="17739">MPTGPSRNPVTHPVHRATALLQEALHESRRATFTQEFGEVRGIHRLSAPPAAEVFVDADMAVDFVSPPANLDFVEAYLGRQAGETQEDVPESPHAGERDDGKAASTPHRRGTRARSTQAADPQLRGLIRDFKERQRRAGLIVAGSVASAVTLTVLTIALVFALAA</sequence>
<gene>
    <name evidence="3" type="ORF">AUC70_08475</name>
</gene>
<keyword evidence="2" id="KW-0812">Transmembrane</keyword>
<dbReference type="EMBL" id="LPWE01000012">
    <property type="protein sequence ID" value="ODR94646.1"/>
    <property type="molecule type" value="Genomic_DNA"/>
</dbReference>